<organism evidence="4 7">
    <name type="scientific">Rothia kristinae</name>
    <dbReference type="NCBI Taxonomy" id="37923"/>
    <lineage>
        <taxon>Bacteria</taxon>
        <taxon>Bacillati</taxon>
        <taxon>Actinomycetota</taxon>
        <taxon>Actinomycetes</taxon>
        <taxon>Micrococcales</taxon>
        <taxon>Micrococcaceae</taxon>
        <taxon>Rothia</taxon>
    </lineage>
</organism>
<dbReference type="KEGG" id="rkr:I6G21_00345"/>
<evidence type="ECO:0000313" key="4">
    <source>
        <dbReference type="EMBL" id="OAX61046.1"/>
    </source>
</evidence>
<proteinExistence type="predicted"/>
<evidence type="ECO:0000259" key="2">
    <source>
        <dbReference type="SMART" id="SM00858"/>
    </source>
</evidence>
<accession>A0A147E7C9</accession>
<dbReference type="STRING" id="37923.BK826_03245"/>
<evidence type="ECO:0000313" key="7">
    <source>
        <dbReference type="Proteomes" id="UP000092021"/>
    </source>
</evidence>
<dbReference type="PATRIC" id="fig|37923.10.peg.321"/>
<reference evidence="4 7" key="1">
    <citation type="submission" date="2016-04" db="EMBL/GenBank/DDBJ databases">
        <title>Identification of putative biosynthetic pathways for the production of bioactive secondary metabolites by the marine actinomycete Kocuria kristinae RUTW2-3.</title>
        <authorList>
            <person name="Waterworth S.C."/>
            <person name="Walmsley T.A."/>
            <person name="Matongo T."/>
            <person name="Davies-Coleman M.T."/>
            <person name="Dorrington R.A."/>
        </authorList>
    </citation>
    <scope>NUCLEOTIDE SEQUENCE [LARGE SCALE GENOMIC DNA]</scope>
    <source>
        <strain evidence="6">RuSp02-3</strain>
        <strain evidence="3">RUTW2-3</strain>
        <strain evidence="4 7">RUTW4-5</strain>
    </source>
</reference>
<name>A0A147E7C9_9MICC</name>
<keyword evidence="6" id="KW-1185">Reference proteome</keyword>
<dbReference type="GeneID" id="61261797"/>
<keyword evidence="1" id="KW-0812">Transmembrane</keyword>
<dbReference type="InterPro" id="IPR013974">
    <property type="entry name" value="SAF"/>
</dbReference>
<dbReference type="AlphaFoldDB" id="A0A147E7C9"/>
<reference evidence="5 8" key="4">
    <citation type="submission" date="2020-12" db="EMBL/GenBank/DDBJ databases">
        <title>FDA dAtabase for Regulatory Grade micrObial Sequences (FDA-ARGOS): Supporting development and validation of Infectious Disease Dx tests.</title>
        <authorList>
            <person name="Sproer C."/>
            <person name="Gronow S."/>
            <person name="Severitt S."/>
            <person name="Schroder I."/>
            <person name="Tallon L."/>
            <person name="Sadzewicz L."/>
            <person name="Zhao X."/>
            <person name="Boylan J."/>
            <person name="Ott S."/>
            <person name="Bowen H."/>
            <person name="Vavikolanu K."/>
            <person name="Mehta A."/>
            <person name="Aluvathingal J."/>
            <person name="Nadendla S."/>
            <person name="Lowell S."/>
            <person name="Myers T."/>
            <person name="Yan Y."/>
            <person name="Sichtig H."/>
        </authorList>
    </citation>
    <scope>NUCLEOTIDE SEQUENCE [LARGE SCALE GENOMIC DNA]</scope>
    <source>
        <strain evidence="5 8">FDAARGOS_864</strain>
    </source>
</reference>
<evidence type="ECO:0000313" key="3">
    <source>
        <dbReference type="EMBL" id="OAX52221.1"/>
    </source>
</evidence>
<feature type="transmembrane region" description="Helical" evidence="1">
    <location>
        <begin position="25"/>
        <end position="43"/>
    </location>
</feature>
<feature type="domain" description="SAF" evidence="2">
    <location>
        <begin position="50"/>
        <end position="113"/>
    </location>
</feature>
<gene>
    <name evidence="4" type="ORF">A5N15_05455</name>
    <name evidence="3" type="ORF">AN277_0204435</name>
    <name evidence="5" type="ORF">I6G21_00345</name>
</gene>
<protein>
    <recommendedName>
        <fullName evidence="2">SAF domain-containing protein</fullName>
    </recommendedName>
</protein>
<evidence type="ECO:0000313" key="6">
    <source>
        <dbReference type="Proteomes" id="UP000053171"/>
    </source>
</evidence>
<evidence type="ECO:0000313" key="5">
    <source>
        <dbReference type="EMBL" id="QPT53710.1"/>
    </source>
</evidence>
<dbReference type="CDD" id="cd11614">
    <property type="entry name" value="SAF_CpaB_FlgA_like"/>
    <property type="match status" value="1"/>
</dbReference>
<keyword evidence="1" id="KW-0472">Membrane</keyword>
<reference evidence="3" key="3">
    <citation type="submission" date="2016-04" db="EMBL/GenBank/DDBJ databases">
        <authorList>
            <person name="Evans L.H."/>
            <person name="Alamgir A."/>
            <person name="Owens N."/>
            <person name="Weber N.D."/>
            <person name="Virtaneva K."/>
            <person name="Barbian K."/>
            <person name="Babar A."/>
            <person name="Rosenke K."/>
        </authorList>
    </citation>
    <scope>NUCLEOTIDE SEQUENCE [LARGE SCALE GENOMIC DNA]</scope>
    <source>
        <strain evidence="3">RUTW2-3</strain>
    </source>
</reference>
<dbReference type="EMBL" id="LWGZ01000476">
    <property type="protein sequence ID" value="OAX61046.1"/>
    <property type="molecule type" value="Genomic_DNA"/>
</dbReference>
<dbReference type="SMART" id="SM00858">
    <property type="entry name" value="SAF"/>
    <property type="match status" value="1"/>
</dbReference>
<dbReference type="EMBL" id="LJBJ02000006">
    <property type="protein sequence ID" value="OAX52221.1"/>
    <property type="molecule type" value="Genomic_DNA"/>
</dbReference>
<reference evidence="6" key="2">
    <citation type="submission" date="2016-04" db="EMBL/GenBank/DDBJ databases">
        <authorList>
            <person name="Waterworth S."/>
            <person name="Matcher G."/>
        </authorList>
    </citation>
    <scope>NUCLEOTIDE SEQUENCE [LARGE SCALE GENOMIC DNA]</scope>
    <source>
        <strain evidence="6">RuSp02-3</strain>
    </source>
</reference>
<dbReference type="Pfam" id="PF08666">
    <property type="entry name" value="SAF"/>
    <property type="match status" value="1"/>
</dbReference>
<dbReference type="Proteomes" id="UP000594975">
    <property type="component" value="Chromosome"/>
</dbReference>
<sequence>MPDHPTPTAALSPRLQRPTWRDPRLLVGILLVLVSVIAVVGIVRAGDRTEAYLAAAHDIRVGETVKPEDLRTVDVSLADAGEGYLPRDAQLAEGAVATQPIFTGQLIPRSSIGAADALHRKPMSLTLPRDQTGGLEVGQSVDVWVTDQAQAGQDTPDPARAVTGSEIARITRDDTAIGGSDQVTVQVLVEEEDLPSLIRASASDARVTLVPTYRSLP</sequence>
<dbReference type="EMBL" id="CP065738">
    <property type="protein sequence ID" value="QPT53710.1"/>
    <property type="molecule type" value="Genomic_DNA"/>
</dbReference>
<evidence type="ECO:0000256" key="1">
    <source>
        <dbReference type="SAM" id="Phobius"/>
    </source>
</evidence>
<keyword evidence="1" id="KW-1133">Transmembrane helix</keyword>
<dbReference type="Proteomes" id="UP000053171">
    <property type="component" value="Unassembled WGS sequence"/>
</dbReference>
<evidence type="ECO:0000313" key="8">
    <source>
        <dbReference type="Proteomes" id="UP000594975"/>
    </source>
</evidence>
<dbReference type="RefSeq" id="WP_058731264.1">
    <property type="nucleotide sequence ID" value="NZ_CP065738.1"/>
</dbReference>
<dbReference type="Proteomes" id="UP000092021">
    <property type="component" value="Unassembled WGS sequence"/>
</dbReference>